<accession>A0A6S6RDZ1</accession>
<dbReference type="SUPFAM" id="SSF55729">
    <property type="entry name" value="Acyl-CoA N-acyltransferases (Nat)"/>
    <property type="match status" value="1"/>
</dbReference>
<dbReference type="Proteomes" id="UP000515561">
    <property type="component" value="Chromosome"/>
</dbReference>
<dbReference type="EMBL" id="AP023367">
    <property type="protein sequence ID" value="BCJ96951.1"/>
    <property type="molecule type" value="Genomic_DNA"/>
</dbReference>
<dbReference type="InterPro" id="IPR000182">
    <property type="entry name" value="GNAT_dom"/>
</dbReference>
<proteinExistence type="predicted"/>
<dbReference type="KEGG" id="acel:acsn021_45200"/>
<dbReference type="InterPro" id="IPR016181">
    <property type="entry name" value="Acyl_CoA_acyltransferase"/>
</dbReference>
<protein>
    <submittedName>
        <fullName evidence="1">Uncharacterized protein</fullName>
    </submittedName>
</protein>
<dbReference type="RefSeq" id="WP_184092841.1">
    <property type="nucleotide sequence ID" value="NZ_AP023367.1"/>
</dbReference>
<organism evidence="1 2">
    <name type="scientific">Anaerocolumna cellulosilytica</name>
    <dbReference type="NCBI Taxonomy" id="433286"/>
    <lineage>
        <taxon>Bacteria</taxon>
        <taxon>Bacillati</taxon>
        <taxon>Bacillota</taxon>
        <taxon>Clostridia</taxon>
        <taxon>Lachnospirales</taxon>
        <taxon>Lachnospiraceae</taxon>
        <taxon>Anaerocolumna</taxon>
    </lineage>
</organism>
<dbReference type="Gene3D" id="3.40.630.30">
    <property type="match status" value="1"/>
</dbReference>
<dbReference type="Pfam" id="PF00583">
    <property type="entry name" value="Acetyltransf_1"/>
    <property type="match status" value="1"/>
</dbReference>
<evidence type="ECO:0000313" key="1">
    <source>
        <dbReference type="EMBL" id="BCJ96951.1"/>
    </source>
</evidence>
<keyword evidence="2" id="KW-1185">Reference proteome</keyword>
<dbReference type="GO" id="GO:0016747">
    <property type="term" value="F:acyltransferase activity, transferring groups other than amino-acyl groups"/>
    <property type="evidence" value="ECO:0007669"/>
    <property type="project" value="InterPro"/>
</dbReference>
<name>A0A6S6RDZ1_9FIRM</name>
<sequence>MIKGKVLVYGDDLSEVILIRKQVFSQEAKYCKTTIMDNDDEFAVHAVVYDVNKYTKPIGTGRLIYKEGQYILDNIMVIKEERNKKYGDFVIRLLVNKAFSSGAKEIILDSPKDLVLLFQKIGFKMVNETSNYVEKRNIKMKLLPENVYKECNNN</sequence>
<dbReference type="AlphaFoldDB" id="A0A6S6RDZ1"/>
<reference evidence="1 2" key="1">
    <citation type="journal article" date="2016" name="Int. J. Syst. Evol. Microbiol.">
        <title>Descriptions of Anaerotaenia torta gen. nov., sp. nov. and Anaerocolumna cellulosilytica gen. nov., sp. nov. isolated from a methanogenic reactor of cattle waste.</title>
        <authorList>
            <person name="Uek A."/>
            <person name="Ohtaki Y."/>
            <person name="Kaku N."/>
            <person name="Ueki K."/>
        </authorList>
    </citation>
    <scope>NUCLEOTIDE SEQUENCE [LARGE SCALE GENOMIC DNA]</scope>
    <source>
        <strain evidence="1 2">SN021</strain>
    </source>
</reference>
<gene>
    <name evidence="1" type="ORF">acsn021_45200</name>
</gene>
<evidence type="ECO:0000313" key="2">
    <source>
        <dbReference type="Proteomes" id="UP000515561"/>
    </source>
</evidence>
<dbReference type="PROSITE" id="PS51186">
    <property type="entry name" value="GNAT"/>
    <property type="match status" value="1"/>
</dbReference>